<dbReference type="SFLD" id="SFLDS00005">
    <property type="entry name" value="Isoprenoid_Synthase_Type_I"/>
    <property type="match status" value="1"/>
</dbReference>
<dbReference type="PANTHER" id="PTHR35201">
    <property type="entry name" value="TERPENE SYNTHASE"/>
    <property type="match status" value="1"/>
</dbReference>
<dbReference type="EMBL" id="SKBN01000085">
    <property type="protein sequence ID" value="TGJ83715.1"/>
    <property type="molecule type" value="Genomic_DNA"/>
</dbReference>
<comment type="caution">
    <text evidence="6">The sequence shown here is derived from an EMBL/GenBank/DDBJ whole genome shotgun (WGS) entry which is preliminary data.</text>
</comment>
<gene>
    <name evidence="6" type="ORF">E0Z10_g5034</name>
</gene>
<dbReference type="SUPFAM" id="SSF48576">
    <property type="entry name" value="Terpenoid synthases"/>
    <property type="match status" value="1"/>
</dbReference>
<reference evidence="6 7" key="1">
    <citation type="submission" date="2019-03" db="EMBL/GenBank/DDBJ databases">
        <title>Draft genome sequence of Xylaria hypoxylon DSM 108379, a ubiquitous saprotrophic-parasitic fungi on hardwood.</title>
        <authorList>
            <person name="Buettner E."/>
            <person name="Leonhardt S."/>
            <person name="Gebauer A.M."/>
            <person name="Liers C."/>
            <person name="Hofrichter M."/>
            <person name="Kellner H."/>
        </authorList>
    </citation>
    <scope>NUCLEOTIDE SEQUENCE [LARGE SCALE GENOMIC DNA]</scope>
    <source>
        <strain evidence="6 7">DSM 108379</strain>
    </source>
</reference>
<evidence type="ECO:0000256" key="4">
    <source>
        <dbReference type="RuleBase" id="RU366034"/>
    </source>
</evidence>
<dbReference type="Proteomes" id="UP000297716">
    <property type="component" value="Unassembled WGS sequence"/>
</dbReference>
<name>A0A4Z0YX48_9PEZI</name>
<dbReference type="AlphaFoldDB" id="A0A4Z0YX48"/>
<protein>
    <recommendedName>
        <fullName evidence="4">Terpene synthase</fullName>
        <ecNumber evidence="4">4.2.3.-</ecNumber>
    </recommendedName>
</protein>
<evidence type="ECO:0000313" key="7">
    <source>
        <dbReference type="Proteomes" id="UP000297716"/>
    </source>
</evidence>
<proteinExistence type="inferred from homology"/>
<evidence type="ECO:0000256" key="1">
    <source>
        <dbReference type="ARBA" id="ARBA00001946"/>
    </source>
</evidence>
<dbReference type="GO" id="GO:0046872">
    <property type="term" value="F:metal ion binding"/>
    <property type="evidence" value="ECO:0007669"/>
    <property type="project" value="UniProtKB-KW"/>
</dbReference>
<dbReference type="SFLD" id="SFLDG01020">
    <property type="entry name" value="Terpene_Cyclase_Like_2"/>
    <property type="match status" value="1"/>
</dbReference>
<sequence length="394" mass="45215">MAPSIIMQTATDVLPAQSDYSNPTQLDETQSTLKFGGPEPVKKPEQKRSVRVPDLFSSIMASRPVVNQNYFKVKAEGDRWITKIMNMDEKTSAKNTRVDLCFLASIWAPNADEEALRMMLDWNHWDSEVLTNNLQVFLFDDQFDEGHLKDDPIAAQEEIDQTMAIMEQGAGLYTPEQNPIRYVFQACWQRLVKRASLELQQRYKEQHKRFFDQLVVQVQRFAKGEALRSDVDTYMDMRRGTIGAYPAITVAEYGQGVKLPESVFQHKSLQECMRVSADLVLLVNDVLSYRKDLELGVDYNLISLLSEQDMSIQQSIDKIGVLIDGCYKRWYTALAELPSYGEEIDSQVLIFVDVCRFVALGNLHWSFKTGRYLGPEGHEVHQTRIMYLPSQENN</sequence>
<feature type="region of interest" description="Disordered" evidence="5">
    <location>
        <begin position="16"/>
        <end position="47"/>
    </location>
</feature>
<evidence type="ECO:0000256" key="3">
    <source>
        <dbReference type="ARBA" id="ARBA00022842"/>
    </source>
</evidence>
<dbReference type="Gene3D" id="1.10.600.10">
    <property type="entry name" value="Farnesyl Diphosphate Synthase"/>
    <property type="match status" value="1"/>
</dbReference>
<evidence type="ECO:0000256" key="2">
    <source>
        <dbReference type="ARBA" id="ARBA00006333"/>
    </source>
</evidence>
<evidence type="ECO:0000256" key="5">
    <source>
        <dbReference type="SAM" id="MobiDB-lite"/>
    </source>
</evidence>
<dbReference type="STRING" id="37992.A0A4Z0YX48"/>
<dbReference type="GO" id="GO:0008299">
    <property type="term" value="P:isoprenoid biosynthetic process"/>
    <property type="evidence" value="ECO:0007669"/>
    <property type="project" value="UniProtKB-ARBA"/>
</dbReference>
<organism evidence="6 7">
    <name type="scientific">Xylaria hypoxylon</name>
    <dbReference type="NCBI Taxonomy" id="37992"/>
    <lineage>
        <taxon>Eukaryota</taxon>
        <taxon>Fungi</taxon>
        <taxon>Dikarya</taxon>
        <taxon>Ascomycota</taxon>
        <taxon>Pezizomycotina</taxon>
        <taxon>Sordariomycetes</taxon>
        <taxon>Xylariomycetidae</taxon>
        <taxon>Xylariales</taxon>
        <taxon>Xylariaceae</taxon>
        <taxon>Xylaria</taxon>
    </lineage>
</organism>
<comment type="cofactor">
    <cofactor evidence="1 4">
        <name>Mg(2+)</name>
        <dbReference type="ChEBI" id="CHEBI:18420"/>
    </cofactor>
</comment>
<dbReference type="GO" id="GO:0010333">
    <property type="term" value="F:terpene synthase activity"/>
    <property type="evidence" value="ECO:0007669"/>
    <property type="project" value="InterPro"/>
</dbReference>
<dbReference type="Pfam" id="PF19086">
    <property type="entry name" value="Terpene_syn_C_2"/>
    <property type="match status" value="1"/>
</dbReference>
<keyword evidence="3 4" id="KW-0460">Magnesium</keyword>
<feature type="compositionally biased region" description="Polar residues" evidence="5">
    <location>
        <begin position="18"/>
        <end position="33"/>
    </location>
</feature>
<accession>A0A4Z0YX48</accession>
<dbReference type="EC" id="4.2.3.-" evidence="4"/>
<keyword evidence="7" id="KW-1185">Reference proteome</keyword>
<evidence type="ECO:0000313" key="6">
    <source>
        <dbReference type="EMBL" id="TGJ83715.1"/>
    </source>
</evidence>
<dbReference type="PANTHER" id="PTHR35201:SF4">
    <property type="entry name" value="BETA-PINACENE SYNTHASE-RELATED"/>
    <property type="match status" value="1"/>
</dbReference>
<dbReference type="InterPro" id="IPR008949">
    <property type="entry name" value="Isoprenoid_synthase_dom_sf"/>
</dbReference>
<dbReference type="InterPro" id="IPR034686">
    <property type="entry name" value="Terpene_cyclase-like_2"/>
</dbReference>
<dbReference type="OrthoDB" id="2861623at2759"/>
<keyword evidence="4" id="KW-0456">Lyase</keyword>
<comment type="similarity">
    <text evidence="2 4">Belongs to the terpene synthase family.</text>
</comment>
<keyword evidence="4" id="KW-0479">Metal-binding</keyword>